<gene>
    <name evidence="4" type="ORF">SAMN02745824_2865</name>
</gene>
<dbReference type="InterPro" id="IPR001296">
    <property type="entry name" value="Glyco_trans_1"/>
</dbReference>
<feature type="signal peptide" evidence="1">
    <location>
        <begin position="1"/>
        <end position="19"/>
    </location>
</feature>
<evidence type="ECO:0000313" key="5">
    <source>
        <dbReference type="Proteomes" id="UP000185192"/>
    </source>
</evidence>
<keyword evidence="1" id="KW-0732">Signal</keyword>
<dbReference type="GO" id="GO:0016758">
    <property type="term" value="F:hexosyltransferase activity"/>
    <property type="evidence" value="ECO:0007669"/>
    <property type="project" value="TreeGrafter"/>
</dbReference>
<dbReference type="InterPro" id="IPR050194">
    <property type="entry name" value="Glycosyltransferase_grp1"/>
</dbReference>
<sequence>MTRPLRILTLSTLFPHAGAANFGIFVERQTAELNRRAEADVTVINPVGLPPWPLSKLSRYRDMVGLATHELWNGLRLFRPRFPLIPGMSGKSNPDRIYRAILPLVRQLHEENPFELIDAEFFYPDGPVAMRLSEQLDIPFSIKARGADIHHWGNQPGCQDQILAAADKAAGLLAVSCALKQDMIDLGMIGDRITVHYTGVDQSQFQPVNREKMKAEMGIAGPLLICTGALIPRKNQALIIKAMTAFPNARLILAGSGPEETNYRRLADRLGVAGQVQFMGNVPHQKLAALTAAADIAVLVSRSEGLANAWVEALACGTPIVISAAGGAKELLANPDAGRIVEENPDAIAEAIRSILASPPDQQAVRDTVSGFSWESNGDQLLAHFQRIDSDGRIGN</sequence>
<feature type="chain" id="PRO_5012907270" evidence="1">
    <location>
        <begin position="20"/>
        <end position="396"/>
    </location>
</feature>
<evidence type="ECO:0000256" key="1">
    <source>
        <dbReference type="SAM" id="SignalP"/>
    </source>
</evidence>
<dbReference type="Pfam" id="PF13439">
    <property type="entry name" value="Glyco_transf_4"/>
    <property type="match status" value="1"/>
</dbReference>
<name>A0A1N6GJX7_9SPHN</name>
<dbReference type="Pfam" id="PF00534">
    <property type="entry name" value="Glycos_transf_1"/>
    <property type="match status" value="1"/>
</dbReference>
<dbReference type="PANTHER" id="PTHR45947:SF3">
    <property type="entry name" value="SULFOQUINOVOSYL TRANSFERASE SQD2"/>
    <property type="match status" value="1"/>
</dbReference>
<proteinExistence type="predicted"/>
<organism evidence="4 5">
    <name type="scientific">Parasphingorhabdus marina DSM 22363</name>
    <dbReference type="NCBI Taxonomy" id="1123272"/>
    <lineage>
        <taxon>Bacteria</taxon>
        <taxon>Pseudomonadati</taxon>
        <taxon>Pseudomonadota</taxon>
        <taxon>Alphaproteobacteria</taxon>
        <taxon>Sphingomonadales</taxon>
        <taxon>Sphingomonadaceae</taxon>
        <taxon>Parasphingorhabdus</taxon>
    </lineage>
</organism>
<dbReference type="EMBL" id="FSQW01000002">
    <property type="protein sequence ID" value="SIO07814.1"/>
    <property type="molecule type" value="Genomic_DNA"/>
</dbReference>
<evidence type="ECO:0000259" key="2">
    <source>
        <dbReference type="Pfam" id="PF00534"/>
    </source>
</evidence>
<evidence type="ECO:0000259" key="3">
    <source>
        <dbReference type="Pfam" id="PF13439"/>
    </source>
</evidence>
<protein>
    <submittedName>
        <fullName evidence="4">Glycosyltransferase involved in cell wall bisynthesis</fullName>
    </submittedName>
</protein>
<keyword evidence="4" id="KW-0808">Transferase</keyword>
<dbReference type="STRING" id="1123272.SAMN02745824_2865"/>
<dbReference type="PANTHER" id="PTHR45947">
    <property type="entry name" value="SULFOQUINOVOSYL TRANSFERASE SQD2"/>
    <property type="match status" value="1"/>
</dbReference>
<feature type="domain" description="Glycosyltransferase subfamily 4-like N-terminal" evidence="3">
    <location>
        <begin position="80"/>
        <end position="202"/>
    </location>
</feature>
<reference evidence="5" key="1">
    <citation type="submission" date="2016-11" db="EMBL/GenBank/DDBJ databases">
        <authorList>
            <person name="Varghese N."/>
            <person name="Submissions S."/>
        </authorList>
    </citation>
    <scope>NUCLEOTIDE SEQUENCE [LARGE SCALE GENOMIC DNA]</scope>
    <source>
        <strain evidence="5">DSM 22363</strain>
    </source>
</reference>
<dbReference type="AlphaFoldDB" id="A0A1N6GJX7"/>
<keyword evidence="5" id="KW-1185">Reference proteome</keyword>
<accession>A0A1N6GJX7</accession>
<dbReference type="OrthoDB" id="258796at2"/>
<evidence type="ECO:0000313" key="4">
    <source>
        <dbReference type="EMBL" id="SIO07814.1"/>
    </source>
</evidence>
<feature type="domain" description="Glycosyl transferase family 1" evidence="2">
    <location>
        <begin position="221"/>
        <end position="365"/>
    </location>
</feature>
<dbReference type="InterPro" id="IPR028098">
    <property type="entry name" value="Glyco_trans_4-like_N"/>
</dbReference>
<dbReference type="Proteomes" id="UP000185192">
    <property type="component" value="Unassembled WGS sequence"/>
</dbReference>
<dbReference type="Gene3D" id="3.40.50.2000">
    <property type="entry name" value="Glycogen Phosphorylase B"/>
    <property type="match status" value="2"/>
</dbReference>
<dbReference type="SUPFAM" id="SSF53756">
    <property type="entry name" value="UDP-Glycosyltransferase/glycogen phosphorylase"/>
    <property type="match status" value="1"/>
</dbReference>
<dbReference type="RefSeq" id="WP_074205819.1">
    <property type="nucleotide sequence ID" value="NZ_FSQW01000002.1"/>
</dbReference>